<organism evidence="2 3">
    <name type="scientific">Antricoccus suffuscus</name>
    <dbReference type="NCBI Taxonomy" id="1629062"/>
    <lineage>
        <taxon>Bacteria</taxon>
        <taxon>Bacillati</taxon>
        <taxon>Actinomycetota</taxon>
        <taxon>Actinomycetes</taxon>
        <taxon>Geodermatophilales</taxon>
        <taxon>Antricoccaceae</taxon>
        <taxon>Antricoccus</taxon>
    </lineage>
</organism>
<protein>
    <recommendedName>
        <fullName evidence="1">DUF7455 domain-containing protein</fullName>
    </recommendedName>
</protein>
<evidence type="ECO:0000313" key="2">
    <source>
        <dbReference type="EMBL" id="PRZ43651.1"/>
    </source>
</evidence>
<proteinExistence type="predicted"/>
<dbReference type="OrthoDB" id="3539048at2"/>
<dbReference type="EMBL" id="PVUE01000002">
    <property type="protein sequence ID" value="PRZ43651.1"/>
    <property type="molecule type" value="Genomic_DNA"/>
</dbReference>
<name>A0A2T1A4X0_9ACTN</name>
<gene>
    <name evidence="2" type="ORF">CLV47_102342</name>
</gene>
<reference evidence="2 3" key="1">
    <citation type="submission" date="2018-03" db="EMBL/GenBank/DDBJ databases">
        <title>Genomic Encyclopedia of Archaeal and Bacterial Type Strains, Phase II (KMG-II): from individual species to whole genera.</title>
        <authorList>
            <person name="Goeker M."/>
        </authorList>
    </citation>
    <scope>NUCLEOTIDE SEQUENCE [LARGE SCALE GENOMIC DNA]</scope>
    <source>
        <strain evidence="2 3">DSM 100065</strain>
    </source>
</reference>
<dbReference type="Proteomes" id="UP000237752">
    <property type="component" value="Unassembled WGS sequence"/>
</dbReference>
<comment type="caution">
    <text evidence="2">The sequence shown here is derived from an EMBL/GenBank/DDBJ whole genome shotgun (WGS) entry which is preliminary data.</text>
</comment>
<evidence type="ECO:0000313" key="3">
    <source>
        <dbReference type="Proteomes" id="UP000237752"/>
    </source>
</evidence>
<sequence length="67" mass="7075">MNATSPAATAVATDQASALTAEDRCDRCGARAVTRAVLANGLDLLFCGHHLREYEDAIKAKDITLIS</sequence>
<dbReference type="InterPro" id="IPR055878">
    <property type="entry name" value="DUF7455"/>
</dbReference>
<accession>A0A2T1A4X0</accession>
<evidence type="ECO:0000259" key="1">
    <source>
        <dbReference type="Pfam" id="PF24254"/>
    </source>
</evidence>
<dbReference type="Pfam" id="PF24254">
    <property type="entry name" value="DUF7455"/>
    <property type="match status" value="1"/>
</dbReference>
<feature type="domain" description="DUF7455" evidence="1">
    <location>
        <begin position="19"/>
        <end position="64"/>
    </location>
</feature>
<dbReference type="AlphaFoldDB" id="A0A2T1A4X0"/>
<keyword evidence="3" id="KW-1185">Reference proteome</keyword>
<dbReference type="RefSeq" id="WP_106347790.1">
    <property type="nucleotide sequence ID" value="NZ_PVUE01000002.1"/>
</dbReference>